<accession>A0A3E1KBN0</accession>
<sequence>MNPVARFSIIVLAAVCMALPARAVEITVSGRHTLQIDDQTTVIVEGQAIPAGQLVLRPGMKVTAELGNVRGVADPVLTLVFSFDLRGVVTGLAPVEVLGQPLSITGDTELGGYQQPGDIQVGDPVVVSGQFDVNGSLAATLVERLEAPPGTWRLGGYVTELGPGAEQLSIGGQLLDYAGIAPEGCEGPLASGDFITARADDIPGFSAGDPLDTVTRLACADPVPPGTPGAGGGLEGVVGEIIDDTSFFLGALTIQHDDATVFGQGNVDDLEPGAVIELEGTFSDASTVLASEIEFFRPIVRVRAPVDPENVTVGASITALGLDFQAGPQLRDEDGIIANGLSQPTQVEIRGWIDSAGQLFANRVRERGAPEPTALTLRGPVSNIAQPLFDILTLTVDTASSTFADELGNPITEQQFFDLLEVGAIAEIDAAQLDAGGTTLSGGTATLIDVVVPQPLANARGEIGSLIFGTVTEGTGIQILFSDRFEAPTR</sequence>
<feature type="domain" description="DUF5666" evidence="2">
    <location>
        <begin position="378"/>
        <end position="436"/>
    </location>
</feature>
<keyword evidence="1" id="KW-0732">Signal</keyword>
<gene>
    <name evidence="3" type="ORF">DZC52_04690</name>
</gene>
<dbReference type="EMBL" id="QUZK01000021">
    <property type="protein sequence ID" value="RFF31363.1"/>
    <property type="molecule type" value="Genomic_DNA"/>
</dbReference>
<evidence type="ECO:0000313" key="3">
    <source>
        <dbReference type="EMBL" id="RFF31363.1"/>
    </source>
</evidence>
<dbReference type="RefSeq" id="WP_116649969.1">
    <property type="nucleotide sequence ID" value="NZ_QUZK01000021.1"/>
</dbReference>
<reference evidence="3 4" key="1">
    <citation type="submission" date="2018-08" db="EMBL/GenBank/DDBJ databases">
        <title>Wenzhouxiangella salilacus sp. nov., a novel bacterium isolated from a saline lake in Xinjiang Province, China.</title>
        <authorList>
            <person name="Han S."/>
        </authorList>
    </citation>
    <scope>NUCLEOTIDE SEQUENCE [LARGE SCALE GENOMIC DNA]</scope>
    <source>
        <strain evidence="3 4">XDB06</strain>
    </source>
</reference>
<dbReference type="OrthoDB" id="6191977at2"/>
<keyword evidence="4" id="KW-1185">Reference proteome</keyword>
<dbReference type="Pfam" id="PF18914">
    <property type="entry name" value="DUF5666"/>
    <property type="match status" value="3"/>
</dbReference>
<evidence type="ECO:0000259" key="2">
    <source>
        <dbReference type="Pfam" id="PF18914"/>
    </source>
</evidence>
<dbReference type="Proteomes" id="UP000260351">
    <property type="component" value="Unassembled WGS sequence"/>
</dbReference>
<proteinExistence type="predicted"/>
<protein>
    <recommendedName>
        <fullName evidence="2">DUF5666 domain-containing protein</fullName>
    </recommendedName>
</protein>
<dbReference type="InterPro" id="IPR043724">
    <property type="entry name" value="DUF5666"/>
</dbReference>
<feature type="chain" id="PRO_5017698647" description="DUF5666 domain-containing protein" evidence="1">
    <location>
        <begin position="24"/>
        <end position="490"/>
    </location>
</feature>
<dbReference type="AlphaFoldDB" id="A0A3E1KBN0"/>
<name>A0A3E1KBN0_9GAMM</name>
<organism evidence="3 4">
    <name type="scientific">Wenzhouxiangella sediminis</name>
    <dbReference type="NCBI Taxonomy" id="1792836"/>
    <lineage>
        <taxon>Bacteria</taxon>
        <taxon>Pseudomonadati</taxon>
        <taxon>Pseudomonadota</taxon>
        <taxon>Gammaproteobacteria</taxon>
        <taxon>Chromatiales</taxon>
        <taxon>Wenzhouxiangellaceae</taxon>
        <taxon>Wenzhouxiangella</taxon>
    </lineage>
</organism>
<evidence type="ECO:0000313" key="4">
    <source>
        <dbReference type="Proteomes" id="UP000260351"/>
    </source>
</evidence>
<feature type="signal peptide" evidence="1">
    <location>
        <begin position="1"/>
        <end position="23"/>
    </location>
</feature>
<feature type="domain" description="DUF5666" evidence="2">
    <location>
        <begin position="235"/>
        <end position="294"/>
    </location>
</feature>
<feature type="domain" description="DUF5666" evidence="2">
    <location>
        <begin position="87"/>
        <end position="143"/>
    </location>
</feature>
<evidence type="ECO:0000256" key="1">
    <source>
        <dbReference type="SAM" id="SignalP"/>
    </source>
</evidence>
<comment type="caution">
    <text evidence="3">The sequence shown here is derived from an EMBL/GenBank/DDBJ whole genome shotgun (WGS) entry which is preliminary data.</text>
</comment>